<reference evidence="2 3" key="1">
    <citation type="submission" date="2019-07" db="EMBL/GenBank/DDBJ databases">
        <title>R&amp;d 2014.</title>
        <authorList>
            <person name="Klenk H.-P."/>
        </authorList>
    </citation>
    <scope>NUCLEOTIDE SEQUENCE [LARGE SCALE GENOMIC DNA]</scope>
    <source>
        <strain evidence="2 3">DSM 45764</strain>
    </source>
</reference>
<dbReference type="AlphaFoldDB" id="A0A562IWZ1"/>
<organism evidence="2 3">
    <name type="scientific">Modestobacter roseus</name>
    <dbReference type="NCBI Taxonomy" id="1181884"/>
    <lineage>
        <taxon>Bacteria</taxon>
        <taxon>Bacillati</taxon>
        <taxon>Actinomycetota</taxon>
        <taxon>Actinomycetes</taxon>
        <taxon>Geodermatophilales</taxon>
        <taxon>Geodermatophilaceae</taxon>
        <taxon>Modestobacter</taxon>
    </lineage>
</organism>
<dbReference type="InterPro" id="IPR014729">
    <property type="entry name" value="Rossmann-like_a/b/a_fold"/>
</dbReference>
<feature type="domain" description="UspA" evidence="1">
    <location>
        <begin position="16"/>
        <end position="90"/>
    </location>
</feature>
<keyword evidence="3" id="KW-1185">Reference proteome</keyword>
<dbReference type="InterPro" id="IPR006016">
    <property type="entry name" value="UspA"/>
</dbReference>
<dbReference type="Pfam" id="PF00582">
    <property type="entry name" value="Usp"/>
    <property type="match status" value="1"/>
</dbReference>
<name>A0A562IWZ1_9ACTN</name>
<dbReference type="EMBL" id="VLKF01000001">
    <property type="protein sequence ID" value="TWH75402.1"/>
    <property type="molecule type" value="Genomic_DNA"/>
</dbReference>
<protein>
    <submittedName>
        <fullName evidence="2">Universal stress protein family protein</fullName>
    </submittedName>
</protein>
<dbReference type="Gene3D" id="3.40.50.620">
    <property type="entry name" value="HUPs"/>
    <property type="match status" value="1"/>
</dbReference>
<dbReference type="Proteomes" id="UP000321490">
    <property type="component" value="Unassembled WGS sequence"/>
</dbReference>
<evidence type="ECO:0000313" key="3">
    <source>
        <dbReference type="Proteomes" id="UP000321490"/>
    </source>
</evidence>
<accession>A0A562IWZ1</accession>
<gene>
    <name evidence="2" type="ORF">JD78_03960</name>
</gene>
<comment type="caution">
    <text evidence="2">The sequence shown here is derived from an EMBL/GenBank/DDBJ whole genome shotgun (WGS) entry which is preliminary data.</text>
</comment>
<evidence type="ECO:0000259" key="1">
    <source>
        <dbReference type="Pfam" id="PF00582"/>
    </source>
</evidence>
<proteinExistence type="predicted"/>
<dbReference type="RefSeq" id="WP_166521345.1">
    <property type="nucleotide sequence ID" value="NZ_VLKF01000001.1"/>
</dbReference>
<sequence length="96" mass="9916">MTVLLGWGAAEHGTGDDAALQLAAGLALAEDSPAVVVTVVPPGPISATASRIDREYLQWRAALTATRQAEAVTGLRRAGVDDVRTAVVPGPRCRRG</sequence>
<evidence type="ECO:0000313" key="2">
    <source>
        <dbReference type="EMBL" id="TWH75402.1"/>
    </source>
</evidence>
<dbReference type="SUPFAM" id="SSF52402">
    <property type="entry name" value="Adenine nucleotide alpha hydrolases-like"/>
    <property type="match status" value="1"/>
</dbReference>